<accession>A0A8T0PEG5</accession>
<dbReference type="EMBL" id="CM029052">
    <property type="protein sequence ID" value="KAG2559298.1"/>
    <property type="molecule type" value="Genomic_DNA"/>
</dbReference>
<proteinExistence type="predicted"/>
<evidence type="ECO:0000313" key="1">
    <source>
        <dbReference type="EMBL" id="KAG2559298.1"/>
    </source>
</evidence>
<dbReference type="Proteomes" id="UP000823388">
    <property type="component" value="Chromosome 8N"/>
</dbReference>
<name>A0A8T0PEG5_PANVG</name>
<protein>
    <submittedName>
        <fullName evidence="1">Uncharacterized protein</fullName>
    </submittedName>
</protein>
<gene>
    <name evidence="1" type="ORF">PVAP13_8NG290724</name>
</gene>
<comment type="caution">
    <text evidence="1">The sequence shown here is derived from an EMBL/GenBank/DDBJ whole genome shotgun (WGS) entry which is preliminary data.</text>
</comment>
<evidence type="ECO:0000313" key="2">
    <source>
        <dbReference type="Proteomes" id="UP000823388"/>
    </source>
</evidence>
<reference evidence="1" key="1">
    <citation type="submission" date="2020-05" db="EMBL/GenBank/DDBJ databases">
        <title>WGS assembly of Panicum virgatum.</title>
        <authorList>
            <person name="Lovell J.T."/>
            <person name="Jenkins J."/>
            <person name="Shu S."/>
            <person name="Juenger T.E."/>
            <person name="Schmutz J."/>
        </authorList>
    </citation>
    <scope>NUCLEOTIDE SEQUENCE</scope>
    <source>
        <strain evidence="1">AP13</strain>
    </source>
</reference>
<dbReference type="AlphaFoldDB" id="A0A8T0PEG5"/>
<keyword evidence="2" id="KW-1185">Reference proteome</keyword>
<organism evidence="1 2">
    <name type="scientific">Panicum virgatum</name>
    <name type="common">Blackwell switchgrass</name>
    <dbReference type="NCBI Taxonomy" id="38727"/>
    <lineage>
        <taxon>Eukaryota</taxon>
        <taxon>Viridiplantae</taxon>
        <taxon>Streptophyta</taxon>
        <taxon>Embryophyta</taxon>
        <taxon>Tracheophyta</taxon>
        <taxon>Spermatophyta</taxon>
        <taxon>Magnoliopsida</taxon>
        <taxon>Liliopsida</taxon>
        <taxon>Poales</taxon>
        <taxon>Poaceae</taxon>
        <taxon>PACMAD clade</taxon>
        <taxon>Panicoideae</taxon>
        <taxon>Panicodae</taxon>
        <taxon>Paniceae</taxon>
        <taxon>Panicinae</taxon>
        <taxon>Panicum</taxon>
        <taxon>Panicum sect. Hiantes</taxon>
    </lineage>
</organism>
<sequence length="117" mass="12876">MSSASCRMDLRSFSIFLSIARSDSDPLPFTSPSILCSSTFLTVSLRLGIVSISSFRSFLDVSRERLAKNLFTRKLSTGDSSQPMMTMLEPTASIPHGFAMDWNSKLSRRTGEEAGGR</sequence>